<feature type="region of interest" description="Disordered" evidence="1">
    <location>
        <begin position="1"/>
        <end position="22"/>
    </location>
</feature>
<organism evidence="3 4">
    <name type="scientific">Apiospora kogelbergensis</name>
    <dbReference type="NCBI Taxonomy" id="1337665"/>
    <lineage>
        <taxon>Eukaryota</taxon>
        <taxon>Fungi</taxon>
        <taxon>Dikarya</taxon>
        <taxon>Ascomycota</taxon>
        <taxon>Pezizomycotina</taxon>
        <taxon>Sordariomycetes</taxon>
        <taxon>Xylariomycetidae</taxon>
        <taxon>Amphisphaeriales</taxon>
        <taxon>Apiosporaceae</taxon>
        <taxon>Apiospora</taxon>
    </lineage>
</organism>
<dbReference type="AlphaFoldDB" id="A0AAW0QDQ5"/>
<keyword evidence="2" id="KW-1133">Transmembrane helix</keyword>
<evidence type="ECO:0000256" key="2">
    <source>
        <dbReference type="SAM" id="Phobius"/>
    </source>
</evidence>
<comment type="caution">
    <text evidence="3">The sequence shown here is derived from an EMBL/GenBank/DDBJ whole genome shotgun (WGS) entry which is preliminary data.</text>
</comment>
<proteinExistence type="predicted"/>
<evidence type="ECO:0000313" key="3">
    <source>
        <dbReference type="EMBL" id="KAK8092988.1"/>
    </source>
</evidence>
<evidence type="ECO:0000256" key="1">
    <source>
        <dbReference type="SAM" id="MobiDB-lite"/>
    </source>
</evidence>
<dbReference type="Proteomes" id="UP001392437">
    <property type="component" value="Unassembled WGS sequence"/>
</dbReference>
<sequence>MSQSTAAKTAAPQVDDNDDVLDDKPKRWYVDVTDSAAETHRAMLVQWIFVFVMLVGSTYWHLGDEMIRMLPDLV</sequence>
<reference evidence="3 4" key="1">
    <citation type="submission" date="2023-01" db="EMBL/GenBank/DDBJ databases">
        <title>Analysis of 21 Apiospora genomes using comparative genomics revels a genus with tremendous synthesis potential of carbohydrate active enzymes and secondary metabolites.</title>
        <authorList>
            <person name="Sorensen T."/>
        </authorList>
    </citation>
    <scope>NUCLEOTIDE SEQUENCE [LARGE SCALE GENOMIC DNA]</scope>
    <source>
        <strain evidence="3 4">CBS 117206</strain>
    </source>
</reference>
<evidence type="ECO:0000313" key="4">
    <source>
        <dbReference type="Proteomes" id="UP001392437"/>
    </source>
</evidence>
<feature type="transmembrane region" description="Helical" evidence="2">
    <location>
        <begin position="44"/>
        <end position="62"/>
    </location>
</feature>
<name>A0AAW0QDQ5_9PEZI</name>
<keyword evidence="4" id="KW-1185">Reference proteome</keyword>
<keyword evidence="2" id="KW-0472">Membrane</keyword>
<dbReference type="EMBL" id="JAQQWP010000012">
    <property type="protein sequence ID" value="KAK8092988.1"/>
    <property type="molecule type" value="Genomic_DNA"/>
</dbReference>
<protein>
    <submittedName>
        <fullName evidence="3">Uncharacterized protein</fullName>
    </submittedName>
</protein>
<keyword evidence="2" id="KW-0812">Transmembrane</keyword>
<accession>A0AAW0QDQ5</accession>
<gene>
    <name evidence="3" type="ORF">PG999_014575</name>
</gene>